<dbReference type="Gene3D" id="3.40.630.30">
    <property type="match status" value="1"/>
</dbReference>
<keyword evidence="2" id="KW-0012">Acyltransferase</keyword>
<dbReference type="OrthoDB" id="572496at2"/>
<gene>
    <name evidence="3" type="ORF">HY3_13175</name>
</gene>
<dbReference type="CDD" id="cd04301">
    <property type="entry name" value="NAT_SF"/>
    <property type="match status" value="1"/>
</dbReference>
<dbReference type="eggNOG" id="COG0456">
    <property type="taxonomic scope" value="Bacteria"/>
</dbReference>
<proteinExistence type="predicted"/>
<dbReference type="PROSITE" id="PS51186">
    <property type="entry name" value="GNAT"/>
    <property type="match status" value="1"/>
</dbReference>
<dbReference type="InterPro" id="IPR016181">
    <property type="entry name" value="Acyl_CoA_acyltransferase"/>
</dbReference>
<keyword evidence="1" id="KW-0808">Transferase</keyword>
<dbReference type="PANTHER" id="PTHR43800:SF1">
    <property type="entry name" value="PEPTIDYL-LYSINE N-ACETYLTRANSFERASE YJAB"/>
    <property type="match status" value="1"/>
</dbReference>
<reference evidence="3 4" key="1">
    <citation type="submission" date="2013-04" db="EMBL/GenBank/DDBJ databases">
        <title>Hyphomonas sp. T24B3 Genome Sequencing.</title>
        <authorList>
            <person name="Lai Q."/>
            <person name="Shao Z."/>
        </authorList>
    </citation>
    <scope>NUCLEOTIDE SEQUENCE [LARGE SCALE GENOMIC DNA]</scope>
    <source>
        <strain evidence="3 4">T24B3</strain>
    </source>
</reference>
<sequence>MSIQRALAGYTIGTAFTTDVEALILIDYAAGQLFAPTGLLSEEALQDHVPGEILHAAAESGDLFAARLPDETPVGFALVSLRGGTLYLDQLSVHPDHGQRGIGAALLNHVAAEARRRKLRRVTLSTFRDLPWNGPFYAKHGFREIRRGDMTDWMLELEQIQAEDLDVSKRCFMVRKIGWL</sequence>
<dbReference type="AlphaFoldDB" id="A0A062TXU7"/>
<evidence type="ECO:0000256" key="2">
    <source>
        <dbReference type="ARBA" id="ARBA00023315"/>
    </source>
</evidence>
<dbReference type="Proteomes" id="UP000249123">
    <property type="component" value="Unassembled WGS sequence"/>
</dbReference>
<dbReference type="EMBL" id="AWFB01000021">
    <property type="protein sequence ID" value="RAN33387.1"/>
    <property type="molecule type" value="Genomic_DNA"/>
</dbReference>
<evidence type="ECO:0000313" key="4">
    <source>
        <dbReference type="Proteomes" id="UP000249123"/>
    </source>
</evidence>
<protein>
    <submittedName>
        <fullName evidence="3">Uncharacterized protein</fullName>
    </submittedName>
</protein>
<dbReference type="InterPro" id="IPR000182">
    <property type="entry name" value="GNAT_dom"/>
</dbReference>
<dbReference type="RefSeq" id="WP_051594846.1">
    <property type="nucleotide sequence ID" value="NZ_AWFA01000021.1"/>
</dbReference>
<dbReference type="PANTHER" id="PTHR43800">
    <property type="entry name" value="PEPTIDYL-LYSINE N-ACETYLTRANSFERASE YJAB"/>
    <property type="match status" value="1"/>
</dbReference>
<dbReference type="SUPFAM" id="SSF55729">
    <property type="entry name" value="Acyl-CoA N-acyltransferases (Nat)"/>
    <property type="match status" value="1"/>
</dbReference>
<accession>A0A062TXU7</accession>
<evidence type="ECO:0000256" key="1">
    <source>
        <dbReference type="ARBA" id="ARBA00022679"/>
    </source>
</evidence>
<keyword evidence="4" id="KW-1185">Reference proteome</keyword>
<accession>A0A328JTF9</accession>
<evidence type="ECO:0000313" key="3">
    <source>
        <dbReference type="EMBL" id="RAN33387.1"/>
    </source>
</evidence>
<dbReference type="STRING" id="1280941.HY2_13105"/>
<dbReference type="GO" id="GO:0016747">
    <property type="term" value="F:acyltransferase activity, transferring groups other than amino-acyl groups"/>
    <property type="evidence" value="ECO:0007669"/>
    <property type="project" value="InterPro"/>
</dbReference>
<comment type="caution">
    <text evidence="3">The sequence shown here is derived from an EMBL/GenBank/DDBJ whole genome shotgun (WGS) entry which is preliminary data.</text>
</comment>
<dbReference type="Pfam" id="PF00583">
    <property type="entry name" value="Acetyltransf_1"/>
    <property type="match status" value="1"/>
</dbReference>
<name>A0A062TXU7_9PROT</name>
<organism evidence="3 4">
    <name type="scientific">Hyphomonas pacifica</name>
    <dbReference type="NCBI Taxonomy" id="1280941"/>
    <lineage>
        <taxon>Bacteria</taxon>
        <taxon>Pseudomonadati</taxon>
        <taxon>Pseudomonadota</taxon>
        <taxon>Alphaproteobacteria</taxon>
        <taxon>Hyphomonadales</taxon>
        <taxon>Hyphomonadaceae</taxon>
        <taxon>Hyphomonas</taxon>
    </lineage>
</organism>